<gene>
    <name evidence="2" type="ORF">CGI_10025492</name>
</gene>
<dbReference type="InParanoid" id="K1Q6E9"/>
<dbReference type="HOGENOM" id="CLU_314803_0_0_1"/>
<accession>K1Q6E9</accession>
<reference evidence="2" key="1">
    <citation type="journal article" date="2012" name="Nature">
        <title>The oyster genome reveals stress adaptation and complexity of shell formation.</title>
        <authorList>
            <person name="Zhang G."/>
            <person name="Fang X."/>
            <person name="Guo X."/>
            <person name="Li L."/>
            <person name="Luo R."/>
            <person name="Xu F."/>
            <person name="Yang P."/>
            <person name="Zhang L."/>
            <person name="Wang X."/>
            <person name="Qi H."/>
            <person name="Xiong Z."/>
            <person name="Que H."/>
            <person name="Xie Y."/>
            <person name="Holland P.W."/>
            <person name="Paps J."/>
            <person name="Zhu Y."/>
            <person name="Wu F."/>
            <person name="Chen Y."/>
            <person name="Wang J."/>
            <person name="Peng C."/>
            <person name="Meng J."/>
            <person name="Yang L."/>
            <person name="Liu J."/>
            <person name="Wen B."/>
            <person name="Zhang N."/>
            <person name="Huang Z."/>
            <person name="Zhu Q."/>
            <person name="Feng Y."/>
            <person name="Mount A."/>
            <person name="Hedgecock D."/>
            <person name="Xu Z."/>
            <person name="Liu Y."/>
            <person name="Domazet-Loso T."/>
            <person name="Du Y."/>
            <person name="Sun X."/>
            <person name="Zhang S."/>
            <person name="Liu B."/>
            <person name="Cheng P."/>
            <person name="Jiang X."/>
            <person name="Li J."/>
            <person name="Fan D."/>
            <person name="Wang W."/>
            <person name="Fu W."/>
            <person name="Wang T."/>
            <person name="Wang B."/>
            <person name="Zhang J."/>
            <person name="Peng Z."/>
            <person name="Li Y."/>
            <person name="Li N."/>
            <person name="Wang J."/>
            <person name="Chen M."/>
            <person name="He Y."/>
            <person name="Tan F."/>
            <person name="Song X."/>
            <person name="Zheng Q."/>
            <person name="Huang R."/>
            <person name="Yang H."/>
            <person name="Du X."/>
            <person name="Chen L."/>
            <person name="Yang M."/>
            <person name="Gaffney P.M."/>
            <person name="Wang S."/>
            <person name="Luo L."/>
            <person name="She Z."/>
            <person name="Ming Y."/>
            <person name="Huang W."/>
            <person name="Zhang S."/>
            <person name="Huang B."/>
            <person name="Zhang Y."/>
            <person name="Qu T."/>
            <person name="Ni P."/>
            <person name="Miao G."/>
            <person name="Wang J."/>
            <person name="Wang Q."/>
            <person name="Steinberg C.E."/>
            <person name="Wang H."/>
            <person name="Li N."/>
            <person name="Qian L."/>
            <person name="Zhang G."/>
            <person name="Li Y."/>
            <person name="Yang H."/>
            <person name="Liu X."/>
            <person name="Wang J."/>
            <person name="Yin Y."/>
            <person name="Wang J."/>
        </authorList>
    </citation>
    <scope>NUCLEOTIDE SEQUENCE [LARGE SCALE GENOMIC DNA]</scope>
    <source>
        <strain evidence="2">05x7-T-G4-1.051#20</strain>
    </source>
</reference>
<dbReference type="PANTHER" id="PTHR24104:SF25">
    <property type="entry name" value="PROTEIN LIN-41"/>
    <property type="match status" value="1"/>
</dbReference>
<dbReference type="GO" id="GO:0000209">
    <property type="term" value="P:protein polyubiquitination"/>
    <property type="evidence" value="ECO:0007669"/>
    <property type="project" value="TreeGrafter"/>
</dbReference>
<proteinExistence type="predicted"/>
<feature type="region of interest" description="Disordered" evidence="1">
    <location>
        <begin position="1"/>
        <end position="33"/>
    </location>
</feature>
<dbReference type="AlphaFoldDB" id="K1Q6E9"/>
<dbReference type="PANTHER" id="PTHR24104">
    <property type="entry name" value="E3 UBIQUITIN-PROTEIN LIGASE NHLRC1-RELATED"/>
    <property type="match status" value="1"/>
</dbReference>
<name>K1Q6E9_MAGGI</name>
<evidence type="ECO:0000256" key="1">
    <source>
        <dbReference type="SAM" id="MobiDB-lite"/>
    </source>
</evidence>
<evidence type="ECO:0000313" key="2">
    <source>
        <dbReference type="EMBL" id="EKC29483.1"/>
    </source>
</evidence>
<feature type="compositionally biased region" description="Basic residues" evidence="1">
    <location>
        <begin position="22"/>
        <end position="33"/>
    </location>
</feature>
<dbReference type="GO" id="GO:0043161">
    <property type="term" value="P:proteasome-mediated ubiquitin-dependent protein catabolic process"/>
    <property type="evidence" value="ECO:0007669"/>
    <property type="project" value="TreeGrafter"/>
</dbReference>
<dbReference type="GO" id="GO:0061630">
    <property type="term" value="F:ubiquitin protein ligase activity"/>
    <property type="evidence" value="ECO:0007669"/>
    <property type="project" value="TreeGrafter"/>
</dbReference>
<protein>
    <submittedName>
        <fullName evidence="2">Uncharacterized protein</fullName>
    </submittedName>
</protein>
<dbReference type="EMBL" id="JH818671">
    <property type="protein sequence ID" value="EKC29483.1"/>
    <property type="molecule type" value="Genomic_DNA"/>
</dbReference>
<organism evidence="2">
    <name type="scientific">Magallana gigas</name>
    <name type="common">Pacific oyster</name>
    <name type="synonym">Crassostrea gigas</name>
    <dbReference type="NCBI Taxonomy" id="29159"/>
    <lineage>
        <taxon>Eukaryota</taxon>
        <taxon>Metazoa</taxon>
        <taxon>Spiralia</taxon>
        <taxon>Lophotrochozoa</taxon>
        <taxon>Mollusca</taxon>
        <taxon>Bivalvia</taxon>
        <taxon>Autobranchia</taxon>
        <taxon>Pteriomorphia</taxon>
        <taxon>Ostreida</taxon>
        <taxon>Ostreoidea</taxon>
        <taxon>Ostreidae</taxon>
        <taxon>Magallana</taxon>
    </lineage>
</organism>
<sequence>MNVLTKKDENTENVENVEPKGKNKTIKTGKKSKNRLAEGDLDLEGIIKANQDMTLVPKKQQVENCPHMANKEEHQFMCTTCRVICCEPCLRMNHHGEQHRWCELMPYEPSDTETTHLEIEEEPIPVNIRGKRRLPGGYVSTRRIGSSRKKESCTCCRGTHKHDPKSLKRLVPIDSSRFNSNRITIAHSRHYDSSEDSDCSMSTDRDWEEETKFTKRKRKKKNKGRTFLDQGPEDIQTLPPRMTFSFASEDSLKEIARKDPDEFLETVKVQEAERVLRNIVNKDGFDKEKVRDFLNCEDIETECAYCSNECKRWQIFKEDLDREAILYLKENSFDIHSNEQNEINKYADLRVNEFVDEIDEDEYESERERDDLLDEFDSDEGFTDAVKEWLKLPPPTRLNSIEEAWVELSKSSATGVLHRLAPTERKRFIDQAINLIEKREIDSIDRKFQPMESKDNTEDLGLKPSEKAAELEKTCEKILSGIAQLKTRFQKLYKRVMSYRGVTIFADIIQTKADKLGEEIILDIAKYNPTKHGMEQFYLTEEIEAALKFIQAKTTSAECPDTSILRKVLNTRLDSKLLKKLLIKQEREKYFPKNWRNPDGSGRMKTDTEFITEVRMEQESRKSQAILTQVGELMKMVELGSDIYPFIERKEIDPFGPKNCPLDIYSICPISPALTWMHKVGSESNLLVTVGGKVVRELDFKTSVDCLTMDKNRELLATDPLGKRLMKVTDIETISTIHTFENLIPIGICCSRDDNILVTLCEAYYDYNVTFEKRRLLARVSNTGEHLMEIEFYDKGKTERFFVVPRRVAENKNGDIIVVDKIQRNEGRLQLFTKDGKVIKTFDGHKDIFERAFDPWDVACDYQQRLLVCDYTNNKIIIFQPNYDLFKVIASYDGGLRYPLCMGLDSSSRIWVGGKFEKVMVLSYDKEID</sequence>
<feature type="compositionally biased region" description="Basic and acidic residues" evidence="1">
    <location>
        <begin position="1"/>
        <end position="10"/>
    </location>
</feature>
<dbReference type="InterPro" id="IPR011042">
    <property type="entry name" value="6-blade_b-propeller_TolB-like"/>
</dbReference>
<dbReference type="Gene3D" id="2.120.10.30">
    <property type="entry name" value="TolB, C-terminal domain"/>
    <property type="match status" value="1"/>
</dbReference>
<dbReference type="InterPro" id="IPR050952">
    <property type="entry name" value="TRIM-NHL_E3_ligases"/>
</dbReference>
<dbReference type="GO" id="GO:0008270">
    <property type="term" value="F:zinc ion binding"/>
    <property type="evidence" value="ECO:0007669"/>
    <property type="project" value="UniProtKB-KW"/>
</dbReference>
<dbReference type="SUPFAM" id="SSF63829">
    <property type="entry name" value="Calcium-dependent phosphotriesterase"/>
    <property type="match status" value="1"/>
</dbReference>